<dbReference type="UniPathway" id="UPA00378"/>
<dbReference type="InterPro" id="IPR027791">
    <property type="entry name" value="Galactosyl_T_C"/>
</dbReference>
<evidence type="ECO:0000259" key="16">
    <source>
        <dbReference type="Pfam" id="PF02709"/>
    </source>
</evidence>
<keyword evidence="9" id="KW-1015">Disulfide bond</keyword>
<feature type="domain" description="Galactosyltransferase C-terminal" evidence="16">
    <location>
        <begin position="889"/>
        <end position="942"/>
    </location>
</feature>
<evidence type="ECO:0000256" key="2">
    <source>
        <dbReference type="ARBA" id="ARBA00004606"/>
    </source>
</evidence>
<evidence type="ECO:0000256" key="8">
    <source>
        <dbReference type="ARBA" id="ARBA00023136"/>
    </source>
</evidence>
<evidence type="ECO:0000256" key="5">
    <source>
        <dbReference type="ARBA" id="ARBA00022692"/>
    </source>
</evidence>
<evidence type="ECO:0000259" key="15">
    <source>
        <dbReference type="Pfam" id="PF00535"/>
    </source>
</evidence>
<keyword evidence="4" id="KW-0808">Transferase</keyword>
<evidence type="ECO:0000256" key="11">
    <source>
        <dbReference type="ARBA" id="ARBA00023211"/>
    </source>
</evidence>
<keyword evidence="8" id="KW-0472">Membrane</keyword>
<dbReference type="Gene3D" id="2.80.10.50">
    <property type="match status" value="1"/>
</dbReference>
<dbReference type="GO" id="GO:0005794">
    <property type="term" value="C:Golgi apparatus"/>
    <property type="evidence" value="ECO:0007669"/>
    <property type="project" value="TreeGrafter"/>
</dbReference>
<feature type="domain" description="Reverse transcriptase" evidence="14">
    <location>
        <begin position="412"/>
        <end position="654"/>
    </location>
</feature>
<proteinExistence type="inferred from homology"/>
<dbReference type="GO" id="GO:0006493">
    <property type="term" value="P:protein O-linked glycosylation"/>
    <property type="evidence" value="ECO:0007669"/>
    <property type="project" value="TreeGrafter"/>
</dbReference>
<dbReference type="GO" id="GO:0004653">
    <property type="term" value="F:polypeptide N-acetylgalactosaminyltransferase activity"/>
    <property type="evidence" value="ECO:0007669"/>
    <property type="project" value="TreeGrafter"/>
</dbReference>
<dbReference type="InterPro" id="IPR045885">
    <property type="entry name" value="GalNAc-T"/>
</dbReference>
<name>A0A8K0A398_BRALA</name>
<dbReference type="GO" id="GO:0016020">
    <property type="term" value="C:membrane"/>
    <property type="evidence" value="ECO:0007669"/>
    <property type="project" value="UniProtKB-SubCell"/>
</dbReference>
<reference evidence="17" key="1">
    <citation type="submission" date="2022-01" db="EMBL/GenBank/DDBJ databases">
        <authorList>
            <person name="Braso-Vives M."/>
        </authorList>
    </citation>
    <scope>NUCLEOTIDE SEQUENCE</scope>
</reference>
<keyword evidence="5" id="KW-0812">Transmembrane</keyword>
<dbReference type="CDD" id="cd01650">
    <property type="entry name" value="RT_nLTR_like"/>
    <property type="match status" value="1"/>
</dbReference>
<keyword evidence="11" id="KW-0464">Manganese</keyword>
<keyword evidence="10" id="KW-0325">Glycoprotein</keyword>
<feature type="region of interest" description="Disordered" evidence="13">
    <location>
        <begin position="58"/>
        <end position="94"/>
    </location>
</feature>
<dbReference type="EMBL" id="OV696691">
    <property type="protein sequence ID" value="CAH1266750.1"/>
    <property type="molecule type" value="Genomic_DNA"/>
</dbReference>
<dbReference type="PANTHER" id="PTHR11675">
    <property type="entry name" value="N-ACETYLGALACTOSAMINYLTRANSFERASE"/>
    <property type="match status" value="1"/>
</dbReference>
<dbReference type="OrthoDB" id="410381at2759"/>
<keyword evidence="7" id="KW-1133">Transmembrane helix</keyword>
<dbReference type="InterPro" id="IPR029044">
    <property type="entry name" value="Nucleotide-diphossugar_trans"/>
</dbReference>
<feature type="compositionally biased region" description="Basic and acidic residues" evidence="13">
    <location>
        <begin position="73"/>
        <end position="85"/>
    </location>
</feature>
<dbReference type="Gene3D" id="3.90.550.10">
    <property type="entry name" value="Spore Coat Polysaccharide Biosynthesis Protein SpsA, Chain A"/>
    <property type="match status" value="2"/>
</dbReference>
<evidence type="ECO:0000256" key="9">
    <source>
        <dbReference type="ARBA" id="ARBA00023157"/>
    </source>
</evidence>
<dbReference type="SUPFAM" id="SSF53448">
    <property type="entry name" value="Nucleotide-diphospho-sugar transferases"/>
    <property type="match status" value="2"/>
</dbReference>
<sequence length="1117" mass="126469">MVNVLMSWLYRRVRSVALVACALFAAATVLSFLLDQPDSLSTHRDGVVVPRRFYRGTGSGQRSVPGVSQGRRKYTDPWGRVERGNRTGPGEYGRPYVYTTEDNKRKSFGYLGNGFNAHVSDKISVERALPDTRDPQCKERLYPSRLANVSVIIPFYNEHWSTLLRTVHGVIGRTPPHLLGEMILVDDFSSKAPWLTSDIQELMKLRDDAKKEAKLSGLESDFAVYRKLRNRVVSEVRKAKTCFYREKLDSCSGNPKQTWNTINSLLGRRHTVSPACVQTNEKLLSKPRDIAEHFAGFYEDKVTTLRSSMDQAKDVPVYPGNTQGLRIGLTEQFTFQTVSGKDVHKVLSRLPDGKAPGKDDLDNKLLKMSAGAVAEPIAYIINLSFKTAKFPTRWKHAKVVPIPKDTSKPLSGTNSRPVSLLPACGKVCEILASEQIVSYLSQSGLQSEAQHAYRKYHSTETVLLKMTDEWLHSMDNGMMTAVVLLDYSAAFDLVDHGRLLNKLSSCGFSEETVGWVQSYLSNRPWQVYVNGAYSEERTLQCGVPQGSCLGPQLYNIYVNDMEKVTENGEIDQYADDSTVHAAGHTVHDIRTKTEADLENVAEWSDNNLLKLNNGKTKSMLVGSSKRIGKAPPLDLELRGQQLEQVPTVKLLGVHMDQYLTWDDHISHVVKKCNTGMSQLNRIRNKLPRRLRKDLAQTLVLSHLDYCCPVWGNTTAKNIKRLQVVQNRAARLVLGCDARTDSATMRHSLGWLPVSERIQQRKHCGAPLEEYMATFPKVHIVRTNKREGLIRARLRGVEVARGNVLVFMDAHCEVNVNWLPPLLEPISVSMTTVTIPTIDVIDHATFEYKEQQGGPMRGVFDWQLNYKRIPVLDSRGRKVRPTLPFSTPIMPGGVFAIDKEFFNYLGGYDPGLEIWGGEQFELSFKIWQCGGVLQEVPCSRVGHVFRKFSPYASDNDLLQILKNYMRVAEVWMDGYKQYYYNRMLRDPKNLTNFDLGDLASQKALRQRLGCRDFSWFMREVASDLLEHYPLKVPDVLQQGRNFTYTGLKEIEITDRHLCFDVDSLSWEKTLVFLACHGEGGNQKWDYDKRTDTPPSEQALYRSGHRIASTDHDALRSVV</sequence>
<accession>A0A8K0A398</accession>
<dbReference type="InterPro" id="IPR035992">
    <property type="entry name" value="Ricin_B-like_lectins"/>
</dbReference>
<evidence type="ECO:0000256" key="4">
    <source>
        <dbReference type="ARBA" id="ARBA00022679"/>
    </source>
</evidence>
<feature type="domain" description="Glycosyltransferase 2-like" evidence="15">
    <location>
        <begin position="150"/>
        <end position="191"/>
    </location>
</feature>
<dbReference type="InterPro" id="IPR001173">
    <property type="entry name" value="Glyco_trans_2-like"/>
</dbReference>
<dbReference type="AlphaFoldDB" id="A0A8K0A398"/>
<gene>
    <name evidence="17" type="primary">GALNT10</name>
    <name evidence="17" type="ORF">BLAG_LOCUS20298</name>
</gene>
<evidence type="ECO:0000313" key="18">
    <source>
        <dbReference type="Proteomes" id="UP000838412"/>
    </source>
</evidence>
<dbReference type="Pfam" id="PF00078">
    <property type="entry name" value="RVT_1"/>
    <property type="match status" value="1"/>
</dbReference>
<evidence type="ECO:0000256" key="6">
    <source>
        <dbReference type="ARBA" id="ARBA00022968"/>
    </source>
</evidence>
<dbReference type="Proteomes" id="UP000838412">
    <property type="component" value="Chromosome 6"/>
</dbReference>
<feature type="domain" description="Glycosyltransferase 2-like" evidence="15">
    <location>
        <begin position="763"/>
        <end position="865"/>
    </location>
</feature>
<comment type="similarity">
    <text evidence="3">Belongs to the glycosyltransferase 2 family. GalNAc-T subfamily.</text>
</comment>
<evidence type="ECO:0000256" key="7">
    <source>
        <dbReference type="ARBA" id="ARBA00022989"/>
    </source>
</evidence>
<dbReference type="PANTHER" id="PTHR11675:SF134">
    <property type="entry name" value="N-ACETYLGALACTOSAMINYLTRANSFERASE 4-RELATED"/>
    <property type="match status" value="1"/>
</dbReference>
<evidence type="ECO:0000256" key="10">
    <source>
        <dbReference type="ARBA" id="ARBA00023180"/>
    </source>
</evidence>
<organism evidence="17 18">
    <name type="scientific">Branchiostoma lanceolatum</name>
    <name type="common">Common lancelet</name>
    <name type="synonym">Amphioxus lanceolatum</name>
    <dbReference type="NCBI Taxonomy" id="7740"/>
    <lineage>
        <taxon>Eukaryota</taxon>
        <taxon>Metazoa</taxon>
        <taxon>Chordata</taxon>
        <taxon>Cephalochordata</taxon>
        <taxon>Leptocardii</taxon>
        <taxon>Amphioxiformes</taxon>
        <taxon>Branchiostomatidae</taxon>
        <taxon>Branchiostoma</taxon>
    </lineage>
</organism>
<keyword evidence="6" id="KW-0735">Signal-anchor</keyword>
<evidence type="ECO:0000259" key="14">
    <source>
        <dbReference type="Pfam" id="PF00078"/>
    </source>
</evidence>
<comment type="subcellular location">
    <subcellularLocation>
        <location evidence="12">Endomembrane system</location>
        <topology evidence="12">Single-pass membrane protein</topology>
    </subcellularLocation>
    <subcellularLocation>
        <location evidence="2">Membrane</location>
        <topology evidence="2">Single-pass type II membrane protein</topology>
    </subcellularLocation>
</comment>
<evidence type="ECO:0000256" key="13">
    <source>
        <dbReference type="SAM" id="MobiDB-lite"/>
    </source>
</evidence>
<evidence type="ECO:0000256" key="3">
    <source>
        <dbReference type="ARBA" id="ARBA00005680"/>
    </source>
</evidence>
<comment type="cofactor">
    <cofactor evidence="1">
        <name>Mn(2+)</name>
        <dbReference type="ChEBI" id="CHEBI:29035"/>
    </cofactor>
</comment>
<dbReference type="Pfam" id="PF02709">
    <property type="entry name" value="Glyco_transf_7C"/>
    <property type="match status" value="1"/>
</dbReference>
<dbReference type="CDD" id="cd02510">
    <property type="entry name" value="pp-GalNAc-T"/>
    <property type="match status" value="1"/>
</dbReference>
<dbReference type="InterPro" id="IPR000477">
    <property type="entry name" value="RT_dom"/>
</dbReference>
<dbReference type="SUPFAM" id="SSF50370">
    <property type="entry name" value="Ricin B-like lectins"/>
    <property type="match status" value="1"/>
</dbReference>
<evidence type="ECO:0000313" key="17">
    <source>
        <dbReference type="EMBL" id="CAH1266750.1"/>
    </source>
</evidence>
<keyword evidence="18" id="KW-1185">Reference proteome</keyword>
<protein>
    <submittedName>
        <fullName evidence="17">GALNT10 protein</fullName>
    </submittedName>
</protein>
<dbReference type="Pfam" id="PF00535">
    <property type="entry name" value="Glycos_transf_2"/>
    <property type="match status" value="2"/>
</dbReference>
<evidence type="ECO:0000256" key="1">
    <source>
        <dbReference type="ARBA" id="ARBA00001936"/>
    </source>
</evidence>
<evidence type="ECO:0000256" key="12">
    <source>
        <dbReference type="ARBA" id="ARBA00037847"/>
    </source>
</evidence>